<dbReference type="AlphaFoldDB" id="A0A6N8GI88"/>
<dbReference type="Pfam" id="PF09684">
    <property type="entry name" value="Tail_P2_I"/>
    <property type="match status" value="1"/>
</dbReference>
<dbReference type="InterPro" id="IPR011748">
    <property type="entry name" value="Unchr_phage_tail-like"/>
</dbReference>
<comment type="caution">
    <text evidence="1">The sequence shown here is derived from an EMBL/GenBank/DDBJ whole genome shotgun (WGS) entry which is preliminary data.</text>
</comment>
<evidence type="ECO:0000313" key="2">
    <source>
        <dbReference type="Proteomes" id="UP000436989"/>
    </source>
</evidence>
<protein>
    <submittedName>
        <fullName evidence="1">Phage tail protein I</fullName>
    </submittedName>
</protein>
<gene>
    <name evidence="1" type="ORF">GMA12_02125</name>
</gene>
<reference evidence="1 2" key="1">
    <citation type="submission" date="2019-12" db="EMBL/GenBank/DDBJ databases">
        <authorList>
            <person name="Shi Y."/>
        </authorList>
    </citation>
    <scope>NUCLEOTIDE SEQUENCE [LARGE SCALE GENOMIC DNA]</scope>
    <source>
        <strain evidence="1 2">JCM 17929</strain>
    </source>
</reference>
<dbReference type="InterPro" id="IPR006521">
    <property type="entry name" value="Tail_protein_I"/>
</dbReference>
<dbReference type="RefSeq" id="WP_156266600.1">
    <property type="nucleotide sequence ID" value="NZ_WOGU01000001.1"/>
</dbReference>
<dbReference type="NCBIfam" id="TIGR02242">
    <property type="entry name" value="tail_TIGR02242"/>
    <property type="match status" value="1"/>
</dbReference>
<accession>A0A6N8GI88</accession>
<name>A0A6N8GI88_9MICC</name>
<dbReference type="EMBL" id="WOGU01000001">
    <property type="protein sequence ID" value="MUN61952.1"/>
    <property type="molecule type" value="Genomic_DNA"/>
</dbReference>
<proteinExistence type="predicted"/>
<dbReference type="NCBIfam" id="TIGR01634">
    <property type="entry name" value="tail_P2_I"/>
    <property type="match status" value="1"/>
</dbReference>
<evidence type="ECO:0000313" key="1">
    <source>
        <dbReference type="EMBL" id="MUN61952.1"/>
    </source>
</evidence>
<dbReference type="Proteomes" id="UP000436989">
    <property type="component" value="Unassembled WGS sequence"/>
</dbReference>
<sequence>MRGRIPGLPTPVPVASRLPAVLQEDEFLQRFLAGFDESLAPVFLTLDGLASYIDPWLAPEDFLTWLAEWVGVRVDEHWPVAQRREVVAHGALIHRRRGTAAGIADAVRLTGTGVVDVDVEDSGGTMWSSSPGSEFPGTPRAALHVRVHTRSPDDVDVRRLDAVVAAVKPAHIPHTLEVVLATGTGY</sequence>
<organism evidence="1 2">
    <name type="scientific">Kocuria sediminis</name>
    <dbReference type="NCBI Taxonomy" id="1038857"/>
    <lineage>
        <taxon>Bacteria</taxon>
        <taxon>Bacillati</taxon>
        <taxon>Actinomycetota</taxon>
        <taxon>Actinomycetes</taxon>
        <taxon>Micrococcales</taxon>
        <taxon>Micrococcaceae</taxon>
        <taxon>Kocuria</taxon>
    </lineage>
</organism>
<keyword evidence="2" id="KW-1185">Reference proteome</keyword>